<dbReference type="AlphaFoldDB" id="A0AAV3X9A2"/>
<dbReference type="InterPro" id="IPR023346">
    <property type="entry name" value="Lysozyme-like_dom_sf"/>
</dbReference>
<keyword evidence="2" id="KW-0378">Hydrolase</keyword>
<reference evidence="2" key="1">
    <citation type="submission" date="2019-10" db="EMBL/GenBank/DDBJ databases">
        <title>Draft genome sequece of Microseira wollei NIES-4236.</title>
        <authorList>
            <person name="Yamaguchi H."/>
            <person name="Suzuki S."/>
            <person name="Kawachi M."/>
        </authorList>
    </citation>
    <scope>NUCLEOTIDE SEQUENCE</scope>
    <source>
        <strain evidence="2">NIES-4236</strain>
    </source>
</reference>
<evidence type="ECO:0000256" key="1">
    <source>
        <dbReference type="SAM" id="MobiDB-lite"/>
    </source>
</evidence>
<evidence type="ECO:0000313" key="2">
    <source>
        <dbReference type="EMBL" id="GET36655.1"/>
    </source>
</evidence>
<dbReference type="EMBL" id="BLAY01000015">
    <property type="protein sequence ID" value="GET36655.1"/>
    <property type="molecule type" value="Genomic_DNA"/>
</dbReference>
<feature type="region of interest" description="Disordered" evidence="1">
    <location>
        <begin position="1"/>
        <end position="21"/>
    </location>
</feature>
<keyword evidence="3" id="KW-1185">Reference proteome</keyword>
<sequence>MVDTSPPSQVSGEEKSPDSSRRKKLLVATIAALGLTVAIQNWQDVEGLIMRYMPDWLAPPTHITGLRGTMPLAMRGGDPYIRALMRTISASESNYARPYHVLYGGRYVRNLNRHPNRCITIPVGPNKGNCSTAAGRYQFLNKTWSKMSRRYHPRPGGILLWRSYSFEPEYQDRVVHDWLSDRNYWNADIPQMLRQGKVRPVLRMLSGTWTSLGYGIETNSMSKHLPEIYERMLKEELGKSPSGLIQKPAISNENRTRRK</sequence>
<accession>A0AAV3X9A2</accession>
<gene>
    <name evidence="2" type="ORF">MiSe_14070</name>
</gene>
<protein>
    <submittedName>
        <fullName evidence="2">Glycoside hydrolase family 24</fullName>
    </submittedName>
</protein>
<feature type="compositionally biased region" description="Polar residues" evidence="1">
    <location>
        <begin position="1"/>
        <end position="11"/>
    </location>
</feature>
<organism evidence="2 3">
    <name type="scientific">Microseira wollei NIES-4236</name>
    <dbReference type="NCBI Taxonomy" id="2530354"/>
    <lineage>
        <taxon>Bacteria</taxon>
        <taxon>Bacillati</taxon>
        <taxon>Cyanobacteriota</taxon>
        <taxon>Cyanophyceae</taxon>
        <taxon>Oscillatoriophycideae</taxon>
        <taxon>Aerosakkonematales</taxon>
        <taxon>Aerosakkonemataceae</taxon>
        <taxon>Microseira</taxon>
    </lineage>
</organism>
<dbReference type="GO" id="GO:0016787">
    <property type="term" value="F:hydrolase activity"/>
    <property type="evidence" value="ECO:0007669"/>
    <property type="project" value="UniProtKB-KW"/>
</dbReference>
<proteinExistence type="predicted"/>
<dbReference type="Proteomes" id="UP001050975">
    <property type="component" value="Unassembled WGS sequence"/>
</dbReference>
<dbReference type="SUPFAM" id="SSF53955">
    <property type="entry name" value="Lysozyme-like"/>
    <property type="match status" value="1"/>
</dbReference>
<comment type="caution">
    <text evidence="2">The sequence shown here is derived from an EMBL/GenBank/DDBJ whole genome shotgun (WGS) entry which is preliminary data.</text>
</comment>
<dbReference type="RefSeq" id="WP_373872765.1">
    <property type="nucleotide sequence ID" value="NZ_BLAY01000015.1"/>
</dbReference>
<evidence type="ECO:0000313" key="3">
    <source>
        <dbReference type="Proteomes" id="UP001050975"/>
    </source>
</evidence>
<name>A0AAV3X9A2_9CYAN</name>
<dbReference type="Gene3D" id="1.10.530.10">
    <property type="match status" value="1"/>
</dbReference>